<dbReference type="EMBL" id="JAGETQ010000038">
    <property type="protein sequence ID" value="MBO1916163.1"/>
    <property type="molecule type" value="Genomic_DNA"/>
</dbReference>
<evidence type="ECO:0000313" key="2">
    <source>
        <dbReference type="Proteomes" id="UP000664477"/>
    </source>
</evidence>
<name>A0A939NB93_PRORE</name>
<proteinExistence type="predicted"/>
<evidence type="ECO:0000313" key="1">
    <source>
        <dbReference type="EMBL" id="MBO1916163.1"/>
    </source>
</evidence>
<comment type="caution">
    <text evidence="1">The sequence shown here is derived from an EMBL/GenBank/DDBJ whole genome shotgun (WGS) entry which is preliminary data.</text>
</comment>
<dbReference type="Proteomes" id="UP000664477">
    <property type="component" value="Unassembled WGS sequence"/>
</dbReference>
<organism evidence="1 2">
    <name type="scientific">Providencia rettgeri</name>
    <dbReference type="NCBI Taxonomy" id="587"/>
    <lineage>
        <taxon>Bacteria</taxon>
        <taxon>Pseudomonadati</taxon>
        <taxon>Pseudomonadota</taxon>
        <taxon>Gammaproteobacteria</taxon>
        <taxon>Enterobacterales</taxon>
        <taxon>Morganellaceae</taxon>
        <taxon>Providencia</taxon>
    </lineage>
</organism>
<sequence length="62" mass="7045">MFIKSDESETYLSLYANAITPLLAEINTIDGDYQLSKDNRVFQWENGVTSRFLLVKKSLTVG</sequence>
<reference evidence="1" key="1">
    <citation type="submission" date="2021-03" db="EMBL/GenBank/DDBJ databases">
        <title>Molecular epidemiology and mechanisms of colistin and carbapenem resistance in Enterobacteriaceae from clinical isolates, the environment and porcine samples in Pretoria, South Africa.</title>
        <authorList>
            <person name="Bogoshi D."/>
            <person name="Mbelle N.M."/>
            <person name="Naidoo V."/>
            <person name="Osei Sekyere J."/>
        </authorList>
    </citation>
    <scope>NUCLEOTIDE SEQUENCE</scope>
    <source>
        <strain evidence="1">C052</strain>
    </source>
</reference>
<gene>
    <name evidence="1" type="ORF">J4727_09105</name>
</gene>
<dbReference type="AlphaFoldDB" id="A0A939NB93"/>
<accession>A0A939NB93</accession>
<protein>
    <submittedName>
        <fullName evidence="1">Uncharacterized protein</fullName>
    </submittedName>
</protein>